<gene>
    <name evidence="1" type="ORF">P7K49_028552</name>
</gene>
<sequence>MHLELPAHLKNHEEEGLGKGFFGQNWKDLLFSLEEKAEKAVPFDGQTLGLGYGTGVPVLNTDKPNEENISQ</sequence>
<evidence type="ECO:0000313" key="1">
    <source>
        <dbReference type="EMBL" id="KAK2092024.1"/>
    </source>
</evidence>
<name>A0ABQ9U4N0_SAGOE</name>
<organism evidence="1 2">
    <name type="scientific">Saguinus oedipus</name>
    <name type="common">Cotton-top tamarin</name>
    <name type="synonym">Oedipomidas oedipus</name>
    <dbReference type="NCBI Taxonomy" id="9490"/>
    <lineage>
        <taxon>Eukaryota</taxon>
        <taxon>Metazoa</taxon>
        <taxon>Chordata</taxon>
        <taxon>Craniata</taxon>
        <taxon>Vertebrata</taxon>
        <taxon>Euteleostomi</taxon>
        <taxon>Mammalia</taxon>
        <taxon>Eutheria</taxon>
        <taxon>Euarchontoglires</taxon>
        <taxon>Primates</taxon>
        <taxon>Haplorrhini</taxon>
        <taxon>Platyrrhini</taxon>
        <taxon>Cebidae</taxon>
        <taxon>Callitrichinae</taxon>
        <taxon>Saguinus</taxon>
    </lineage>
</organism>
<reference evidence="1 2" key="1">
    <citation type="submission" date="2023-05" db="EMBL/GenBank/DDBJ databases">
        <title>B98-5 Cell Line De Novo Hybrid Assembly: An Optical Mapping Approach.</title>
        <authorList>
            <person name="Kananen K."/>
            <person name="Auerbach J.A."/>
            <person name="Kautto E."/>
            <person name="Blachly J.S."/>
        </authorList>
    </citation>
    <scope>NUCLEOTIDE SEQUENCE [LARGE SCALE GENOMIC DNA]</scope>
    <source>
        <strain evidence="1">B95-8</strain>
        <tissue evidence="1">Cell line</tissue>
    </source>
</reference>
<comment type="caution">
    <text evidence="1">The sequence shown here is derived from an EMBL/GenBank/DDBJ whole genome shotgun (WGS) entry which is preliminary data.</text>
</comment>
<proteinExistence type="predicted"/>
<dbReference type="Proteomes" id="UP001266305">
    <property type="component" value="Unassembled WGS sequence"/>
</dbReference>
<accession>A0ABQ9U4N0</accession>
<dbReference type="EMBL" id="JASSZA010000015">
    <property type="protein sequence ID" value="KAK2092024.1"/>
    <property type="molecule type" value="Genomic_DNA"/>
</dbReference>
<protein>
    <submittedName>
        <fullName evidence="1">Uncharacterized protein</fullName>
    </submittedName>
</protein>
<keyword evidence="2" id="KW-1185">Reference proteome</keyword>
<evidence type="ECO:0000313" key="2">
    <source>
        <dbReference type="Proteomes" id="UP001266305"/>
    </source>
</evidence>